<evidence type="ECO:0000256" key="1">
    <source>
        <dbReference type="SAM" id="Phobius"/>
    </source>
</evidence>
<dbReference type="OrthoDB" id="6117915at2759"/>
<keyword evidence="1" id="KW-0472">Membrane</keyword>
<keyword evidence="1" id="KW-0812">Transmembrane</keyword>
<organism evidence="2 3">
    <name type="scientific">Mytilus coruscus</name>
    <name type="common">Sea mussel</name>
    <dbReference type="NCBI Taxonomy" id="42192"/>
    <lineage>
        <taxon>Eukaryota</taxon>
        <taxon>Metazoa</taxon>
        <taxon>Spiralia</taxon>
        <taxon>Lophotrochozoa</taxon>
        <taxon>Mollusca</taxon>
        <taxon>Bivalvia</taxon>
        <taxon>Autobranchia</taxon>
        <taxon>Pteriomorphia</taxon>
        <taxon>Mytilida</taxon>
        <taxon>Mytiloidea</taxon>
        <taxon>Mytilidae</taxon>
        <taxon>Mytilinae</taxon>
        <taxon>Mytilus</taxon>
    </lineage>
</organism>
<evidence type="ECO:0000313" key="2">
    <source>
        <dbReference type="EMBL" id="CAC5391225.1"/>
    </source>
</evidence>
<keyword evidence="3" id="KW-1185">Reference proteome</keyword>
<name>A0A6J8C4C6_MYTCO</name>
<dbReference type="AlphaFoldDB" id="A0A6J8C4C6"/>
<reference evidence="2 3" key="1">
    <citation type="submission" date="2020-06" db="EMBL/GenBank/DDBJ databases">
        <authorList>
            <person name="Li R."/>
            <person name="Bekaert M."/>
        </authorList>
    </citation>
    <scope>NUCLEOTIDE SEQUENCE [LARGE SCALE GENOMIC DNA]</scope>
    <source>
        <strain evidence="3">wild</strain>
    </source>
</reference>
<proteinExistence type="predicted"/>
<keyword evidence="1" id="KW-1133">Transmembrane helix</keyword>
<dbReference type="Proteomes" id="UP000507470">
    <property type="component" value="Unassembled WGS sequence"/>
</dbReference>
<feature type="transmembrane region" description="Helical" evidence="1">
    <location>
        <begin position="253"/>
        <end position="283"/>
    </location>
</feature>
<sequence length="849" mass="97384">MVSTLKHNIIISGYLQRRNEKWKVFADTNSAEGTTAIYYKKLFQVYIVTEDVFHEEVMASFITKQGKGLHFIATPEHGKSSYITNFLCTSLLAESYALCNKIIFYHMCSLDDITSSNSFLFIKRFSESIISLYPDAGHKIQFDQNIQQFFQEEFCLLDITLCAKSLILTPLKKVSAQLVERNYIILIDFLDDCLVLGKTMDIIQILRKLIKELPKQLKFFFISRRQRYKFTDLDILSLDSLVILRAGRHTRGVCVLGCLYIHTYVAAGPFVTAVFLLYLWYIYLKPIQPLVSSQRTLLHKDWFYKLDLRCDSIDVNCIVDRRLEKQYISLKLLYGRRQYNDYQDSKPNVKKKNGNLTDLSEFETIYTLRQRRQIRDKKLNALLLKASQKKQPFLCRWILLKLRNKDENINIEHSLDIALDNNDIHTSRVLSWCITNNFYQKHQEKLSNAVNIYPGVRCICKATESRKRVFCSKSLVIVVVLQRKVRRLPQEFRGFEIEPVRLYDLQISEGNHILKYLARKRHDSFHLKVGISNERAQTLFVNHNNLGMICPSIVRSRLFYSKRHFITDEVCVQLHCTKKGIIPIGNEHFPNTINGCPTDVIEAQPQLLSNLRIGDKVGTQTSTGTLGGFNHLLRLQGAKAYIHARQVTIECGNVIWRAFDHDDTSRTSVDAALVVLSNATIDQNDILNGSQYPRNFSDLGLSSPFLNTSCLDHEEFCISIQTADIVSAGAMTKMEINIKFPRQSDADVQFSNTGPTTASVNNNVYHPLWTYSPVHLQLPSGYLTDRRIFRMYNQIAINLPLVQGDSGTCIYIINHPGQKNGCIGMAIAFCGGLTLVTPLKDILKRINIS</sequence>
<accession>A0A6J8C4C6</accession>
<gene>
    <name evidence="2" type="ORF">MCOR_26247</name>
</gene>
<dbReference type="EMBL" id="CACVKT020004679">
    <property type="protein sequence ID" value="CAC5391225.1"/>
    <property type="molecule type" value="Genomic_DNA"/>
</dbReference>
<protein>
    <submittedName>
        <fullName evidence="2">Uncharacterized protein</fullName>
    </submittedName>
</protein>
<evidence type="ECO:0000313" key="3">
    <source>
        <dbReference type="Proteomes" id="UP000507470"/>
    </source>
</evidence>